<keyword evidence="3" id="KW-0813">Transport</keyword>
<proteinExistence type="inferred from homology"/>
<keyword evidence="5 16" id="KW-0479">Metal-binding</keyword>
<dbReference type="PROSITE" id="PS00028">
    <property type="entry name" value="ZINC_FINGER_C2H2_1"/>
    <property type="match status" value="4"/>
</dbReference>
<feature type="binding site" evidence="16">
    <location>
        <position position="475"/>
    </location>
    <ligand>
        <name>Zn(2+)</name>
        <dbReference type="ChEBI" id="CHEBI:29105"/>
    </ligand>
</feature>
<sequence>MALDANEKSYILDARNTYEDGGSLGSEESYDDMRQLVGVDEYCNEQQFLGIPYALHQAGFGLGIALLIAVAGLTDYSLILMVRSGHICGEMSYQGLMRASFGRTGFYILTTLQFIYPFIAMVSYNVVVGDTVTKVLIRVTGMSETSIFAHRQVVIFLATVCITIPLCLYRNVARLAKISFLSLVCVGFILLAILIRMGTLSAIVPSQADSWRFANFPGIVPSIGIMAFAFMCHHNTFLIYESIERATQQKWDVVTHWSLFTSFLIAAAFGIIGYATFTSYVQGDLMENYCWDDDLMNFARVMFSGTILLTFPIECFVTREVILTAIKGTDELEDHTAYVPNSDRNYLIITLMIVVLAYLLSMSTDCLGLVLELNGILAAVPLAYVLPGLCYLKLEEGPVLSHKKLPALGLMTAGVFAAVSGLLLLILNSGTSGSCVHGGDSSRSLTSKCNKMEVSKNTQLVDTYERIYGDECRICLKRTVENCELFRNGDAIPRKLMAVASVQVKEGDGLPPVICLSCNQRLDASYDFKCQIQNSNEKLRQILKLKAASNDSGSSASIVTAIIADVISSVISSEKENTEKQEMCPTNFCPDNFCFTKDDTSFCINTERNLFCYERETQSQLSNAVEKKNLESVNVYKNLLEDSVMNDSMRQINSDKQGELSLFREHIEQEKDTSFRNDVNNVEVSENQRILEGASRTDSTQDDEEKPLISRTTRLRCMQCIKSFRTKVALQRHTIVHKRKTKLRYVCYVCDKQYSTLAKMKNHVASCRNTHNKTEDIDDKRVIYEQEKGVSHVEHKNVNNVREKRMKIQKNADSSKEQRKNFKFICNVCSKQFTYQKSFVSHVKSHPEYKSEEADEPYRCSEEEEKEGEEEDEEEEEEEAEDEEDEEDENLPTESLQCTQCGKLFATKRNLKRHLSTHSGLKYTCGTCGKGFSRVDKLKDHEQSKHKAELFDSSDLDDKDDTDSIRFAASVENSVPQQDLNVQQVLIYSQRKLMEDATVGQVTPTPQYMIANVHNQKNLGTNIIQPFTMEDPNVYTINSKQFKNPYYTIYPNM</sequence>
<dbReference type="SUPFAM" id="SSF57667">
    <property type="entry name" value="beta-beta-alpha zinc fingers"/>
    <property type="match status" value="1"/>
</dbReference>
<name>A0A154PHC0_DUFNO</name>
<feature type="compositionally biased region" description="Acidic residues" evidence="17">
    <location>
        <begin position="862"/>
        <end position="891"/>
    </location>
</feature>
<dbReference type="InterPro" id="IPR036236">
    <property type="entry name" value="Znf_C2H2_sf"/>
</dbReference>
<evidence type="ECO:0000256" key="14">
    <source>
        <dbReference type="ARBA" id="ARBA00041723"/>
    </source>
</evidence>
<evidence type="ECO:0000256" key="7">
    <source>
        <dbReference type="ARBA" id="ARBA00022771"/>
    </source>
</evidence>
<comment type="subcellular location">
    <subcellularLocation>
        <location evidence="1">Membrane</location>
        <topology evidence="1">Multi-pass membrane protein</topology>
    </subcellularLocation>
</comment>
<feature type="transmembrane region" description="Helical" evidence="18">
    <location>
        <begin position="210"/>
        <end position="232"/>
    </location>
</feature>
<dbReference type="FunFam" id="3.30.160.60:FF:000100">
    <property type="entry name" value="Zinc finger 45-like"/>
    <property type="match status" value="1"/>
</dbReference>
<evidence type="ECO:0000256" key="10">
    <source>
        <dbReference type="ARBA" id="ARBA00022989"/>
    </source>
</evidence>
<dbReference type="Pfam" id="PF07776">
    <property type="entry name" value="zf-AD"/>
    <property type="match status" value="1"/>
</dbReference>
<feature type="region of interest" description="Disordered" evidence="17">
    <location>
        <begin position="844"/>
        <end position="894"/>
    </location>
</feature>
<feature type="compositionally biased region" description="Basic and acidic residues" evidence="17">
    <location>
        <begin position="845"/>
        <end position="861"/>
    </location>
</feature>
<dbReference type="InterPro" id="IPR012934">
    <property type="entry name" value="Znf_AD"/>
</dbReference>
<feature type="domain" description="C2H2-type" evidence="19">
    <location>
        <begin position="715"/>
        <end position="742"/>
    </location>
</feature>
<dbReference type="SMART" id="SM00868">
    <property type="entry name" value="zf-AD"/>
    <property type="match status" value="1"/>
</dbReference>
<gene>
    <name evidence="21" type="ORF">WN55_02340</name>
</gene>
<feature type="transmembrane region" description="Helical" evidence="18">
    <location>
        <begin position="147"/>
        <end position="168"/>
    </location>
</feature>
<evidence type="ECO:0000256" key="17">
    <source>
        <dbReference type="SAM" id="MobiDB-lite"/>
    </source>
</evidence>
<evidence type="ECO:0000313" key="22">
    <source>
        <dbReference type="Proteomes" id="UP000076502"/>
    </source>
</evidence>
<feature type="domain" description="C2H2-type" evidence="19">
    <location>
        <begin position="824"/>
        <end position="851"/>
    </location>
</feature>
<feature type="binding site" evidence="16">
    <location>
        <position position="515"/>
    </location>
    <ligand>
        <name>Zn(2+)</name>
        <dbReference type="ChEBI" id="CHEBI:29105"/>
    </ligand>
</feature>
<feature type="transmembrane region" description="Helical" evidence="18">
    <location>
        <begin position="58"/>
        <end position="83"/>
    </location>
</feature>
<evidence type="ECO:0000256" key="6">
    <source>
        <dbReference type="ARBA" id="ARBA00022737"/>
    </source>
</evidence>
<feature type="transmembrane region" description="Helical" evidence="18">
    <location>
        <begin position="346"/>
        <end position="370"/>
    </location>
</feature>
<dbReference type="Proteomes" id="UP000076502">
    <property type="component" value="Unassembled WGS sequence"/>
</dbReference>
<dbReference type="STRING" id="178035.A0A154PHC0"/>
<dbReference type="SUPFAM" id="SSF57716">
    <property type="entry name" value="Glucocorticoid receptor-like (DNA-binding domain)"/>
    <property type="match status" value="1"/>
</dbReference>
<evidence type="ECO:0000256" key="1">
    <source>
        <dbReference type="ARBA" id="ARBA00004141"/>
    </source>
</evidence>
<dbReference type="InterPro" id="IPR013057">
    <property type="entry name" value="AA_transpt_TM"/>
</dbReference>
<evidence type="ECO:0000313" key="21">
    <source>
        <dbReference type="EMBL" id="KZC11249.1"/>
    </source>
</evidence>
<evidence type="ECO:0000256" key="5">
    <source>
        <dbReference type="ARBA" id="ARBA00022723"/>
    </source>
</evidence>
<dbReference type="Gene3D" id="3.30.160.60">
    <property type="entry name" value="Classic Zinc Finger"/>
    <property type="match status" value="3"/>
</dbReference>
<dbReference type="PANTHER" id="PTHR22950:SF458">
    <property type="entry name" value="SODIUM-COUPLED NEUTRAL AMINO ACID TRANSPORTER 11-RELATED"/>
    <property type="match status" value="1"/>
</dbReference>
<dbReference type="Pfam" id="PF00096">
    <property type="entry name" value="zf-C2H2"/>
    <property type="match status" value="2"/>
</dbReference>
<feature type="region of interest" description="Disordered" evidence="17">
    <location>
        <begin position="686"/>
        <end position="707"/>
    </location>
</feature>
<keyword evidence="11 18" id="KW-0472">Membrane</keyword>
<evidence type="ECO:0000256" key="4">
    <source>
        <dbReference type="ARBA" id="ARBA00022692"/>
    </source>
</evidence>
<dbReference type="InterPro" id="IPR013087">
    <property type="entry name" value="Znf_C2H2_type"/>
</dbReference>
<dbReference type="PROSITE" id="PS50157">
    <property type="entry name" value="ZINC_FINGER_C2H2_2"/>
    <property type="match status" value="4"/>
</dbReference>
<feature type="transmembrane region" description="Helical" evidence="18">
    <location>
        <begin position="406"/>
        <end position="427"/>
    </location>
</feature>
<reference evidence="21 22" key="1">
    <citation type="submission" date="2015-07" db="EMBL/GenBank/DDBJ databases">
        <title>The genome of Dufourea novaeangliae.</title>
        <authorList>
            <person name="Pan H."/>
            <person name="Kapheim K."/>
        </authorList>
    </citation>
    <scope>NUCLEOTIDE SEQUENCE [LARGE SCALE GENOMIC DNA]</scope>
    <source>
        <strain evidence="21">0120121106</strain>
        <tissue evidence="21">Whole body</tissue>
    </source>
</reference>
<evidence type="ECO:0000256" key="16">
    <source>
        <dbReference type="PROSITE-ProRule" id="PRU01263"/>
    </source>
</evidence>
<protein>
    <recommendedName>
        <fullName evidence="13">Putative sodium-coupled neutral amino acid transporter 11</fullName>
    </recommendedName>
    <alternativeName>
        <fullName evidence="14">Solute carrier family 38 member 11</fullName>
    </alternativeName>
</protein>
<comment type="similarity">
    <text evidence="2">Belongs to the amino acid/polyamine transporter 2 family.</text>
</comment>
<evidence type="ECO:0000256" key="11">
    <source>
        <dbReference type="ARBA" id="ARBA00023136"/>
    </source>
</evidence>
<dbReference type="GO" id="GO:0008270">
    <property type="term" value="F:zinc ion binding"/>
    <property type="evidence" value="ECO:0007669"/>
    <property type="project" value="UniProtKB-UniRule"/>
</dbReference>
<evidence type="ECO:0000256" key="18">
    <source>
        <dbReference type="SAM" id="Phobius"/>
    </source>
</evidence>
<keyword evidence="6" id="KW-0677">Repeat</keyword>
<dbReference type="GO" id="GO:0016020">
    <property type="term" value="C:membrane"/>
    <property type="evidence" value="ECO:0007669"/>
    <property type="project" value="UniProtKB-SubCell"/>
</dbReference>
<evidence type="ECO:0000256" key="2">
    <source>
        <dbReference type="ARBA" id="ARBA00008066"/>
    </source>
</evidence>
<dbReference type="PANTHER" id="PTHR22950">
    <property type="entry name" value="AMINO ACID TRANSPORTER"/>
    <property type="match status" value="1"/>
</dbReference>
<dbReference type="OrthoDB" id="28208at2759"/>
<feature type="transmembrane region" description="Helical" evidence="18">
    <location>
        <begin position="376"/>
        <end position="394"/>
    </location>
</feature>
<keyword evidence="7 15" id="KW-0863">Zinc-finger</keyword>
<dbReference type="EMBL" id="KQ434905">
    <property type="protein sequence ID" value="KZC11249.1"/>
    <property type="molecule type" value="Genomic_DNA"/>
</dbReference>
<keyword evidence="9" id="KW-0029">Amino-acid transport</keyword>
<feature type="domain" description="C2H2-type" evidence="19">
    <location>
        <begin position="896"/>
        <end position="923"/>
    </location>
</feature>
<keyword evidence="22" id="KW-1185">Reference proteome</keyword>
<dbReference type="Pfam" id="PF01490">
    <property type="entry name" value="Aa_trans"/>
    <property type="match status" value="1"/>
</dbReference>
<evidence type="ECO:0000256" key="8">
    <source>
        <dbReference type="ARBA" id="ARBA00022833"/>
    </source>
</evidence>
<feature type="transmembrane region" description="Helical" evidence="18">
    <location>
        <begin position="297"/>
        <end position="317"/>
    </location>
</feature>
<dbReference type="SMART" id="SM00355">
    <property type="entry name" value="ZnF_C2H2"/>
    <property type="match status" value="5"/>
</dbReference>
<evidence type="ECO:0000256" key="9">
    <source>
        <dbReference type="ARBA" id="ARBA00022970"/>
    </source>
</evidence>
<dbReference type="Pfam" id="PF13912">
    <property type="entry name" value="zf-C2H2_6"/>
    <property type="match status" value="1"/>
</dbReference>
<dbReference type="GO" id="GO:0005634">
    <property type="term" value="C:nucleus"/>
    <property type="evidence" value="ECO:0007669"/>
    <property type="project" value="InterPro"/>
</dbReference>
<evidence type="ECO:0000256" key="15">
    <source>
        <dbReference type="PROSITE-ProRule" id="PRU00042"/>
    </source>
</evidence>
<evidence type="ECO:0000259" key="20">
    <source>
        <dbReference type="PROSITE" id="PS51915"/>
    </source>
</evidence>
<dbReference type="PROSITE" id="PS51915">
    <property type="entry name" value="ZAD"/>
    <property type="match status" value="1"/>
</dbReference>
<keyword evidence="8 16" id="KW-0862">Zinc</keyword>
<feature type="transmembrane region" description="Helical" evidence="18">
    <location>
        <begin position="180"/>
        <end position="204"/>
    </location>
</feature>
<evidence type="ECO:0000259" key="19">
    <source>
        <dbReference type="PROSITE" id="PS50157"/>
    </source>
</evidence>
<dbReference type="AlphaFoldDB" id="A0A154PHC0"/>
<feature type="binding site" evidence="16">
    <location>
        <position position="518"/>
    </location>
    <ligand>
        <name>Zn(2+)</name>
        <dbReference type="ChEBI" id="CHEBI:29105"/>
    </ligand>
</feature>
<accession>A0A154PHC0</accession>
<feature type="domain" description="C2H2-type" evidence="19">
    <location>
        <begin position="923"/>
        <end position="951"/>
    </location>
</feature>
<feature type="transmembrane region" description="Helical" evidence="18">
    <location>
        <begin position="104"/>
        <end position="127"/>
    </location>
</feature>
<dbReference type="GO" id="GO:0015179">
    <property type="term" value="F:L-amino acid transmembrane transporter activity"/>
    <property type="evidence" value="ECO:0007669"/>
    <property type="project" value="TreeGrafter"/>
</dbReference>
<feature type="binding site" evidence="16">
    <location>
        <position position="472"/>
    </location>
    <ligand>
        <name>Zn(2+)</name>
        <dbReference type="ChEBI" id="CHEBI:29105"/>
    </ligand>
</feature>
<feature type="domain" description="ZAD" evidence="20">
    <location>
        <begin position="470"/>
        <end position="542"/>
    </location>
</feature>
<evidence type="ECO:0000256" key="13">
    <source>
        <dbReference type="ARBA" id="ARBA00040814"/>
    </source>
</evidence>
<organism evidence="21 22">
    <name type="scientific">Dufourea novaeangliae</name>
    <name type="common">Sweat bee</name>
    <dbReference type="NCBI Taxonomy" id="178035"/>
    <lineage>
        <taxon>Eukaryota</taxon>
        <taxon>Metazoa</taxon>
        <taxon>Ecdysozoa</taxon>
        <taxon>Arthropoda</taxon>
        <taxon>Hexapoda</taxon>
        <taxon>Insecta</taxon>
        <taxon>Pterygota</taxon>
        <taxon>Neoptera</taxon>
        <taxon>Endopterygota</taxon>
        <taxon>Hymenoptera</taxon>
        <taxon>Apocrita</taxon>
        <taxon>Aculeata</taxon>
        <taxon>Apoidea</taxon>
        <taxon>Anthophila</taxon>
        <taxon>Halictidae</taxon>
        <taxon>Rophitinae</taxon>
        <taxon>Dufourea</taxon>
    </lineage>
</organism>
<keyword evidence="10 18" id="KW-1133">Transmembrane helix</keyword>
<feature type="transmembrane region" description="Helical" evidence="18">
    <location>
        <begin position="253"/>
        <end position="277"/>
    </location>
</feature>
<evidence type="ECO:0000256" key="12">
    <source>
        <dbReference type="ARBA" id="ARBA00037101"/>
    </source>
</evidence>
<keyword evidence="4 18" id="KW-0812">Transmembrane</keyword>
<comment type="function">
    <text evidence="12">Putative sodium-dependent amino acid/proton antiporter.</text>
</comment>
<evidence type="ECO:0000256" key="3">
    <source>
        <dbReference type="ARBA" id="ARBA00022448"/>
    </source>
</evidence>
<dbReference type="Gene3D" id="3.40.1800.20">
    <property type="match status" value="1"/>
</dbReference>